<keyword evidence="3 5" id="KW-1133">Transmembrane helix</keyword>
<evidence type="ECO:0000256" key="1">
    <source>
        <dbReference type="ARBA" id="ARBA00004141"/>
    </source>
</evidence>
<feature type="transmembrane region" description="Helical" evidence="5">
    <location>
        <begin position="81"/>
        <end position="100"/>
    </location>
</feature>
<dbReference type="GO" id="GO:0005886">
    <property type="term" value="C:plasma membrane"/>
    <property type="evidence" value="ECO:0007669"/>
    <property type="project" value="TreeGrafter"/>
</dbReference>
<dbReference type="PANTHER" id="PTHR23291:SF50">
    <property type="entry name" value="PROTEIN LIFEGUARD 4"/>
    <property type="match status" value="1"/>
</dbReference>
<sequence length="246" mass="27519">MNSNNSNNSNKSNKSNLANKRKKSIFKNDISQVFKLISEKRSFFALILANLLVQLYITYYVSENVKVDEQKKQGKKFSSKFFAAFIASIVIILILAIVPMPAWLKFIFFSLFSGIFGILLGYRKYGLDPNVIKTAFVGTASIFVSMFIFGLALIMSGIQLGFKTALVLLFALLALIIVSIVQIFIAQSSLLKKIIVISSLILFSVYIVYDTNSILQRNYDGDFISASLNYYLDLINIFSALLGEGD</sequence>
<keyword evidence="4 5" id="KW-0472">Membrane</keyword>
<feature type="transmembrane region" description="Helical" evidence="5">
    <location>
        <begin position="190"/>
        <end position="209"/>
    </location>
</feature>
<evidence type="ECO:0000256" key="2">
    <source>
        <dbReference type="ARBA" id="ARBA00022692"/>
    </source>
</evidence>
<protein>
    <recommendedName>
        <fullName evidence="7">Bax inhibitor-1/YccA family protein</fullName>
    </recommendedName>
</protein>
<dbReference type="Pfam" id="PF01027">
    <property type="entry name" value="Bax1-I"/>
    <property type="match status" value="1"/>
</dbReference>
<dbReference type="EMBL" id="MN740960">
    <property type="protein sequence ID" value="QHU19941.1"/>
    <property type="molecule type" value="Genomic_DNA"/>
</dbReference>
<feature type="transmembrane region" description="Helical" evidence="5">
    <location>
        <begin position="106"/>
        <end position="122"/>
    </location>
</feature>
<dbReference type="AlphaFoldDB" id="A0A6C0KRW8"/>
<evidence type="ECO:0000256" key="3">
    <source>
        <dbReference type="ARBA" id="ARBA00022989"/>
    </source>
</evidence>
<feature type="transmembrane region" description="Helical" evidence="5">
    <location>
        <begin position="134"/>
        <end position="158"/>
    </location>
</feature>
<dbReference type="PANTHER" id="PTHR23291">
    <property type="entry name" value="BAX INHIBITOR-RELATED"/>
    <property type="match status" value="1"/>
</dbReference>
<feature type="transmembrane region" description="Helical" evidence="5">
    <location>
        <begin position="43"/>
        <end position="61"/>
    </location>
</feature>
<organism evidence="6">
    <name type="scientific">viral metagenome</name>
    <dbReference type="NCBI Taxonomy" id="1070528"/>
    <lineage>
        <taxon>unclassified sequences</taxon>
        <taxon>metagenomes</taxon>
        <taxon>organismal metagenomes</taxon>
    </lineage>
</organism>
<name>A0A6C0KRW8_9ZZZZ</name>
<keyword evidence="2 5" id="KW-0812">Transmembrane</keyword>
<dbReference type="InterPro" id="IPR006214">
    <property type="entry name" value="Bax_inhibitor_1-related"/>
</dbReference>
<proteinExistence type="predicted"/>
<feature type="transmembrane region" description="Helical" evidence="5">
    <location>
        <begin position="164"/>
        <end position="185"/>
    </location>
</feature>
<comment type="subcellular location">
    <subcellularLocation>
        <location evidence="1">Membrane</location>
        <topology evidence="1">Multi-pass membrane protein</topology>
    </subcellularLocation>
</comment>
<evidence type="ECO:0000313" key="6">
    <source>
        <dbReference type="EMBL" id="QHU19941.1"/>
    </source>
</evidence>
<evidence type="ECO:0008006" key="7">
    <source>
        <dbReference type="Google" id="ProtNLM"/>
    </source>
</evidence>
<evidence type="ECO:0000256" key="4">
    <source>
        <dbReference type="ARBA" id="ARBA00023136"/>
    </source>
</evidence>
<evidence type="ECO:0000256" key="5">
    <source>
        <dbReference type="SAM" id="Phobius"/>
    </source>
</evidence>
<accession>A0A6C0KRW8</accession>
<reference evidence="6" key="1">
    <citation type="journal article" date="2020" name="Nature">
        <title>Giant virus diversity and host interactions through global metagenomics.</title>
        <authorList>
            <person name="Schulz F."/>
            <person name="Roux S."/>
            <person name="Paez-Espino D."/>
            <person name="Jungbluth S."/>
            <person name="Walsh D.A."/>
            <person name="Denef V.J."/>
            <person name="McMahon K.D."/>
            <person name="Konstantinidis K.T."/>
            <person name="Eloe-Fadrosh E.A."/>
            <person name="Kyrpides N.C."/>
            <person name="Woyke T."/>
        </authorList>
    </citation>
    <scope>NUCLEOTIDE SEQUENCE</scope>
    <source>
        <strain evidence="6">GVMAG-S-3300013014-113</strain>
    </source>
</reference>